<evidence type="ECO:0000313" key="1">
    <source>
        <dbReference type="EMBL" id="TFK70515.1"/>
    </source>
</evidence>
<organism evidence="1 2">
    <name type="scientific">Pluteus cervinus</name>
    <dbReference type="NCBI Taxonomy" id="181527"/>
    <lineage>
        <taxon>Eukaryota</taxon>
        <taxon>Fungi</taxon>
        <taxon>Dikarya</taxon>
        <taxon>Basidiomycota</taxon>
        <taxon>Agaricomycotina</taxon>
        <taxon>Agaricomycetes</taxon>
        <taxon>Agaricomycetidae</taxon>
        <taxon>Agaricales</taxon>
        <taxon>Pluteineae</taxon>
        <taxon>Pluteaceae</taxon>
        <taxon>Pluteus</taxon>
    </lineage>
</organism>
<accession>A0ACD3AXR1</accession>
<keyword evidence="2" id="KW-1185">Reference proteome</keyword>
<dbReference type="Proteomes" id="UP000308600">
    <property type="component" value="Unassembled WGS sequence"/>
</dbReference>
<gene>
    <name evidence="1" type="ORF">BDN72DRAFT_766336</name>
</gene>
<reference evidence="1 2" key="1">
    <citation type="journal article" date="2019" name="Nat. Ecol. Evol.">
        <title>Megaphylogeny resolves global patterns of mushroom evolution.</title>
        <authorList>
            <person name="Varga T."/>
            <person name="Krizsan K."/>
            <person name="Foldi C."/>
            <person name="Dima B."/>
            <person name="Sanchez-Garcia M."/>
            <person name="Sanchez-Ramirez S."/>
            <person name="Szollosi G.J."/>
            <person name="Szarkandi J.G."/>
            <person name="Papp V."/>
            <person name="Albert L."/>
            <person name="Andreopoulos W."/>
            <person name="Angelini C."/>
            <person name="Antonin V."/>
            <person name="Barry K.W."/>
            <person name="Bougher N.L."/>
            <person name="Buchanan P."/>
            <person name="Buyck B."/>
            <person name="Bense V."/>
            <person name="Catcheside P."/>
            <person name="Chovatia M."/>
            <person name="Cooper J."/>
            <person name="Damon W."/>
            <person name="Desjardin D."/>
            <person name="Finy P."/>
            <person name="Geml J."/>
            <person name="Haridas S."/>
            <person name="Hughes K."/>
            <person name="Justo A."/>
            <person name="Karasinski D."/>
            <person name="Kautmanova I."/>
            <person name="Kiss B."/>
            <person name="Kocsube S."/>
            <person name="Kotiranta H."/>
            <person name="LaButti K.M."/>
            <person name="Lechner B.E."/>
            <person name="Liimatainen K."/>
            <person name="Lipzen A."/>
            <person name="Lukacs Z."/>
            <person name="Mihaltcheva S."/>
            <person name="Morgado L.N."/>
            <person name="Niskanen T."/>
            <person name="Noordeloos M.E."/>
            <person name="Ohm R.A."/>
            <person name="Ortiz-Santana B."/>
            <person name="Ovrebo C."/>
            <person name="Racz N."/>
            <person name="Riley R."/>
            <person name="Savchenko A."/>
            <person name="Shiryaev A."/>
            <person name="Soop K."/>
            <person name="Spirin V."/>
            <person name="Szebenyi C."/>
            <person name="Tomsovsky M."/>
            <person name="Tulloss R.E."/>
            <person name="Uehling J."/>
            <person name="Grigoriev I.V."/>
            <person name="Vagvolgyi C."/>
            <person name="Papp T."/>
            <person name="Martin F.M."/>
            <person name="Miettinen O."/>
            <person name="Hibbett D.S."/>
            <person name="Nagy L.G."/>
        </authorList>
    </citation>
    <scope>NUCLEOTIDE SEQUENCE [LARGE SCALE GENOMIC DNA]</scope>
    <source>
        <strain evidence="1 2">NL-1719</strain>
    </source>
</reference>
<name>A0ACD3AXR1_9AGAR</name>
<protein>
    <submittedName>
        <fullName evidence="1">PIN domain-like protein</fullName>
    </submittedName>
</protein>
<feature type="non-terminal residue" evidence="1">
    <location>
        <position position="1"/>
    </location>
</feature>
<dbReference type="EMBL" id="ML208312">
    <property type="protein sequence ID" value="TFK70515.1"/>
    <property type="molecule type" value="Genomic_DNA"/>
</dbReference>
<proteinExistence type="predicted"/>
<evidence type="ECO:0000313" key="2">
    <source>
        <dbReference type="Proteomes" id="UP000308600"/>
    </source>
</evidence>
<sequence>VLASTTQSTSLATFSIKEGFEENRRGLGTIRVGVDASIWMNEVQAALGKVFLHAQAGPKAELRVLFLRLAHLLQFAITPIFVFDGPMRPAVKRGKQVIDLPHWLTRGFQKCIDAFGYYHHTAEAELAAMNQAGLIDIVVSTDVDMLVFGAKCVIRSLPTGGISDMVDLITDESIQASTSLTWGGLALIAILKGGDYHKGLKECGIGISSALAKTGLGDSLLTAVRTYDDAALSNFLTSWRNELRQELQYNRSGLLQRRHPVPAKHVTNTFLTPDILRLYCRPITSWTQNQEHILIAHASSWTVGTINLQALAHIAEQSFEWEQPKYLLDRFRSHIFPGLCIRELMKANSTFFSQLTTYYSHGYIIDGPFSLSSVMGITSERQGMSGNGYRLDINTCGLVNEALSGLTPSARVTAARIAPRPRKLVWVPAPIVQGALPALVQSYINNTHHGGDDDV</sequence>